<accession>A0A7K1UI23</accession>
<dbReference type="Proteomes" id="UP000460157">
    <property type="component" value="Unassembled WGS sequence"/>
</dbReference>
<name>A0A7K1UI23_9MICC</name>
<evidence type="ECO:0000256" key="1">
    <source>
        <dbReference type="SAM" id="MobiDB-lite"/>
    </source>
</evidence>
<dbReference type="EMBL" id="WRPM01000049">
    <property type="protein sequence ID" value="MVT26099.1"/>
    <property type="molecule type" value="Genomic_DNA"/>
</dbReference>
<organism evidence="3 4">
    <name type="scientific">Nesterenkonia alkaliphila</name>
    <dbReference type="NCBI Taxonomy" id="1463631"/>
    <lineage>
        <taxon>Bacteria</taxon>
        <taxon>Bacillati</taxon>
        <taxon>Actinomycetota</taxon>
        <taxon>Actinomycetes</taxon>
        <taxon>Micrococcales</taxon>
        <taxon>Micrococcaceae</taxon>
        <taxon>Nesterenkonia</taxon>
    </lineage>
</organism>
<feature type="transmembrane region" description="Helical" evidence="2">
    <location>
        <begin position="124"/>
        <end position="144"/>
    </location>
</feature>
<feature type="compositionally biased region" description="Gly residues" evidence="1">
    <location>
        <begin position="1"/>
        <end position="10"/>
    </location>
</feature>
<feature type="transmembrane region" description="Helical" evidence="2">
    <location>
        <begin position="69"/>
        <end position="93"/>
    </location>
</feature>
<evidence type="ECO:0000256" key="2">
    <source>
        <dbReference type="SAM" id="Phobius"/>
    </source>
</evidence>
<feature type="transmembrane region" description="Helical" evidence="2">
    <location>
        <begin position="164"/>
        <end position="183"/>
    </location>
</feature>
<reference evidence="3 4" key="1">
    <citation type="submission" date="2019-12" db="EMBL/GenBank/DDBJ databases">
        <title>Nesterenkonia muleiensis sp. nov., a novel actinobacterium isolated from sap of Populus euphratica.</title>
        <authorList>
            <person name="Wang R."/>
        </authorList>
    </citation>
    <scope>NUCLEOTIDE SEQUENCE [LARGE SCALE GENOMIC DNA]</scope>
    <source>
        <strain evidence="3 4">F10</strain>
    </source>
</reference>
<keyword evidence="2" id="KW-0812">Transmembrane</keyword>
<dbReference type="InterPro" id="IPR021517">
    <property type="entry name" value="DUF3180"/>
</dbReference>
<comment type="caution">
    <text evidence="3">The sequence shown here is derived from an EMBL/GenBank/DDBJ whole genome shotgun (WGS) entry which is preliminary data.</text>
</comment>
<keyword evidence="2" id="KW-1133">Transmembrane helix</keyword>
<keyword evidence="2" id="KW-0472">Membrane</keyword>
<protein>
    <submittedName>
        <fullName evidence="3">DUF3180 family protein</fullName>
    </submittedName>
</protein>
<evidence type="ECO:0000313" key="3">
    <source>
        <dbReference type="EMBL" id="MVT26099.1"/>
    </source>
</evidence>
<dbReference type="AlphaFoldDB" id="A0A7K1UI23"/>
<sequence length="212" mass="21624">MELDGPGGAAGRAAGARTGPGGRGLSGCGEAGYVTQLRPLWLLLIAAGAALAGYLATLGMTAAGYSSPVLPLSSAVTLVAVGLIVLALGLVVWRDQRRLEHTADRTREHGPARNRPRRLHPLQAVRVVAAGQACAYAGSLIAGWHAGVLLHLGPAAGIGTPNVTAGLTVVIGGMLWVIIGFVVETLCRIPPDRGSGFQNSEFDDGTEPNAAL</sequence>
<feature type="transmembrane region" description="Helical" evidence="2">
    <location>
        <begin position="40"/>
        <end position="63"/>
    </location>
</feature>
<proteinExistence type="predicted"/>
<gene>
    <name evidence="3" type="ORF">GNZ21_06970</name>
</gene>
<dbReference type="Pfam" id="PF11377">
    <property type="entry name" value="DUF3180"/>
    <property type="match status" value="1"/>
</dbReference>
<feature type="region of interest" description="Disordered" evidence="1">
    <location>
        <begin position="1"/>
        <end position="22"/>
    </location>
</feature>
<keyword evidence="4" id="KW-1185">Reference proteome</keyword>
<evidence type="ECO:0000313" key="4">
    <source>
        <dbReference type="Proteomes" id="UP000460157"/>
    </source>
</evidence>